<keyword evidence="16" id="KW-1185">Reference proteome</keyword>
<dbReference type="Gene3D" id="1.10.150.50">
    <property type="entry name" value="Transcription Factor, Ets-1"/>
    <property type="match status" value="1"/>
</dbReference>
<dbReference type="PROSITE" id="PS01179">
    <property type="entry name" value="PID"/>
    <property type="match status" value="1"/>
</dbReference>
<dbReference type="InterPro" id="IPR006020">
    <property type="entry name" value="PTB/PI_dom"/>
</dbReference>
<evidence type="ECO:0000256" key="5">
    <source>
        <dbReference type="ARBA" id="ARBA00022490"/>
    </source>
</evidence>
<sequence length="637" mass="72393">SITGGRQQIFTQVKPCRFLTQILSHMSVFVSQFLSEQRKKYSNSNVIMQETSQYHVQHLSTFIMDKSESIATVEDAIKKLKLLDSKDKIWTQEMLLQVTDKSIKLLDSETKEELENFPLATVHHCQTLLNQTRYPSILLLVCQDNEQHKPDIHFFYCDEVEAEMVHADIDSALGDNARGKKMRPQTLKMNQEKMKHHRESIIPASEPRSPGPGVKGRVATRRNAVTQAVCFHSVFVIQQILNCALDDIEIFVARLHKVAEAFAQLSQRNRSKKNKKRGPAEGMLTLRAKPPLEGEFIDCLQKLKLSFNLLAKLKKHIQNPSAAELVHFLFGPLELILQSCGSPELPRVVISPHLSRDTVDFLKGHLTPKEMTIFELLGDGWTRPRADWPKDQCAPLYVPKFRNGWEPPVELFRSSPWETESAGAPVQTEYRPKEVREMSLDLLRVKISSLSFSTTPASRKYAKIRYHFVARNANELSVLQDEVLEVLEDDKQWWKLRNRSGQAGYVPYNILDVVKLEDPHASIDPSYSPGMDKVNDELLMLITSNKVQQPARNFKVVRQSAVPLTFNSNPAEVTNWLNAKGFSKPTVERLGILTGSQLFSLNKENLKAVCGDEGSRVYSQITVQKAQLEVRNTSSTI</sequence>
<dbReference type="GO" id="GO:0035023">
    <property type="term" value="P:regulation of Rho protein signal transduction"/>
    <property type="evidence" value="ECO:0007669"/>
    <property type="project" value="TreeGrafter"/>
</dbReference>
<protein>
    <recommendedName>
        <fullName evidence="10">Epidermal growth factor receptor kinase substrate 8-like protein 2</fullName>
    </recommendedName>
    <alternativeName>
        <fullName evidence="11">Epidermal growth factor receptor pathway substrate 8-related protein 2</fullName>
    </alternativeName>
</protein>
<feature type="domain" description="SH3" evidence="14">
    <location>
        <begin position="457"/>
        <end position="516"/>
    </location>
</feature>
<evidence type="ECO:0000256" key="2">
    <source>
        <dbReference type="ARBA" id="ARBA00004496"/>
    </source>
</evidence>
<proteinExistence type="inferred from homology"/>
<evidence type="ECO:0000256" key="4">
    <source>
        <dbReference type="ARBA" id="ARBA00022443"/>
    </source>
</evidence>
<evidence type="ECO:0000256" key="8">
    <source>
        <dbReference type="ARBA" id="ARBA00057110"/>
    </source>
</evidence>
<dbReference type="InterPro" id="IPR041418">
    <property type="entry name" value="SAM_3"/>
</dbReference>
<dbReference type="InterPro" id="IPR013625">
    <property type="entry name" value="PTB"/>
</dbReference>
<dbReference type="FunFam" id="1.10.150.50:FF:000023">
    <property type="entry name" value="Epidermal growth factor receptor kinase substrate 8"/>
    <property type="match status" value="1"/>
</dbReference>
<dbReference type="GO" id="GO:0005829">
    <property type="term" value="C:cytosol"/>
    <property type="evidence" value="ECO:0007669"/>
    <property type="project" value="UniProtKB-ARBA"/>
</dbReference>
<evidence type="ECO:0000256" key="1">
    <source>
        <dbReference type="ARBA" id="ARBA00004316"/>
    </source>
</evidence>
<dbReference type="FunFam" id="2.30.29.30:FF:000218">
    <property type="entry name" value="Epidermal growth factor receptor kinase substrate 8-like 2"/>
    <property type="match status" value="1"/>
</dbReference>
<evidence type="ECO:0000256" key="10">
    <source>
        <dbReference type="ARBA" id="ARBA00067146"/>
    </source>
</evidence>
<dbReference type="PANTHER" id="PTHR12287:SF20">
    <property type="entry name" value="EPIDERMAL GROWTH FACTOR RECEPTOR KINASE SUBSTRATE 8-LIKE PROTEIN 2"/>
    <property type="match status" value="1"/>
</dbReference>
<dbReference type="CDD" id="cd09540">
    <property type="entry name" value="SAM_EPS8-like"/>
    <property type="match status" value="1"/>
</dbReference>
<dbReference type="SUPFAM" id="SSF50044">
    <property type="entry name" value="SH3-domain"/>
    <property type="match status" value="1"/>
</dbReference>
<dbReference type="SMART" id="SM00462">
    <property type="entry name" value="PTB"/>
    <property type="match status" value="1"/>
</dbReference>
<evidence type="ECO:0000313" key="15">
    <source>
        <dbReference type="Ensembl" id="ENSCCRP00000046125.2"/>
    </source>
</evidence>
<dbReference type="InterPro" id="IPR013761">
    <property type="entry name" value="SAM/pointed_sf"/>
</dbReference>
<dbReference type="InterPro" id="IPR055093">
    <property type="entry name" value="EPS8_2nd"/>
</dbReference>
<evidence type="ECO:0000256" key="11">
    <source>
        <dbReference type="ARBA" id="ARBA00077702"/>
    </source>
</evidence>
<dbReference type="SMART" id="SM00326">
    <property type="entry name" value="SH3"/>
    <property type="match status" value="1"/>
</dbReference>
<dbReference type="AlphaFoldDB" id="A0A8C1CEK7"/>
<dbReference type="Pfam" id="PF22975">
    <property type="entry name" value="EPS8_2nd"/>
    <property type="match status" value="1"/>
</dbReference>
<keyword evidence="4 12" id="KW-0728">SH3 domain</keyword>
<organism evidence="15 16">
    <name type="scientific">Cyprinus carpio carpio</name>
    <dbReference type="NCBI Taxonomy" id="630221"/>
    <lineage>
        <taxon>Eukaryota</taxon>
        <taxon>Metazoa</taxon>
        <taxon>Chordata</taxon>
        <taxon>Craniata</taxon>
        <taxon>Vertebrata</taxon>
        <taxon>Euteleostomi</taxon>
        <taxon>Actinopterygii</taxon>
        <taxon>Neopterygii</taxon>
        <taxon>Teleostei</taxon>
        <taxon>Ostariophysi</taxon>
        <taxon>Cypriniformes</taxon>
        <taxon>Cyprinidae</taxon>
        <taxon>Cyprininae</taxon>
        <taxon>Cyprinus</taxon>
    </lineage>
</organism>
<evidence type="ECO:0000256" key="7">
    <source>
        <dbReference type="ARBA" id="ARBA00023273"/>
    </source>
</evidence>
<dbReference type="GO" id="GO:0007266">
    <property type="term" value="P:Rho protein signal transduction"/>
    <property type="evidence" value="ECO:0007669"/>
    <property type="project" value="TreeGrafter"/>
</dbReference>
<keyword evidence="5" id="KW-0963">Cytoplasm</keyword>
<dbReference type="InterPro" id="IPR011993">
    <property type="entry name" value="PH-like_dom_sf"/>
</dbReference>
<dbReference type="InterPro" id="IPR035462">
    <property type="entry name" value="Eps8_SH3"/>
</dbReference>
<evidence type="ECO:0000256" key="3">
    <source>
        <dbReference type="ARBA" id="ARBA00006197"/>
    </source>
</evidence>
<accession>A0A8C1CEK7</accession>
<evidence type="ECO:0000259" key="13">
    <source>
        <dbReference type="PROSITE" id="PS01179"/>
    </source>
</evidence>
<dbReference type="InterPro" id="IPR039801">
    <property type="entry name" value="EPS8-like"/>
</dbReference>
<reference evidence="15" key="2">
    <citation type="submission" date="2025-09" db="UniProtKB">
        <authorList>
            <consortium name="Ensembl"/>
        </authorList>
    </citation>
    <scope>IDENTIFICATION</scope>
</reference>
<dbReference type="CDD" id="cd01210">
    <property type="entry name" value="PTB_EPS8"/>
    <property type="match status" value="1"/>
</dbReference>
<evidence type="ECO:0000256" key="12">
    <source>
        <dbReference type="PROSITE-ProRule" id="PRU00192"/>
    </source>
</evidence>
<dbReference type="Gene3D" id="2.30.29.30">
    <property type="entry name" value="Pleckstrin-homology domain (PH domain)/Phosphotyrosine-binding domain (PTB)"/>
    <property type="match status" value="1"/>
</dbReference>
<dbReference type="InterPro" id="IPR033928">
    <property type="entry name" value="EPS8_PTB"/>
</dbReference>
<dbReference type="GO" id="GO:0032587">
    <property type="term" value="C:ruffle membrane"/>
    <property type="evidence" value="ECO:0007669"/>
    <property type="project" value="TreeGrafter"/>
</dbReference>
<dbReference type="FunFam" id="2.30.30.40:FF:000180">
    <property type="entry name" value="epidermal growth factor receptor kinase substrate 8-like protein 2"/>
    <property type="match status" value="1"/>
</dbReference>
<feature type="domain" description="PID" evidence="13">
    <location>
        <begin position="53"/>
        <end position="173"/>
    </location>
</feature>
<dbReference type="Ensembl" id="ENSCCRT00000050000.2">
    <property type="protein sequence ID" value="ENSCCRP00000046125.2"/>
    <property type="gene ID" value="ENSCCRG00000024461.2"/>
</dbReference>
<comment type="similarity">
    <text evidence="3">Belongs to the EPS8 family.</text>
</comment>
<dbReference type="InterPro" id="IPR001452">
    <property type="entry name" value="SH3_domain"/>
</dbReference>
<dbReference type="Pfam" id="PF00018">
    <property type="entry name" value="SH3_1"/>
    <property type="match status" value="1"/>
</dbReference>
<dbReference type="GO" id="GO:0031982">
    <property type="term" value="C:vesicle"/>
    <property type="evidence" value="ECO:0007669"/>
    <property type="project" value="TreeGrafter"/>
</dbReference>
<dbReference type="GO" id="GO:0003779">
    <property type="term" value="F:actin binding"/>
    <property type="evidence" value="ECO:0007669"/>
    <property type="project" value="TreeGrafter"/>
</dbReference>
<dbReference type="Proteomes" id="UP001108240">
    <property type="component" value="Unplaced"/>
</dbReference>
<dbReference type="Pfam" id="PF08416">
    <property type="entry name" value="PTB"/>
    <property type="match status" value="1"/>
</dbReference>
<name>A0A8C1CEK7_CYPCA</name>
<dbReference type="Gene3D" id="2.30.30.40">
    <property type="entry name" value="SH3 Domains"/>
    <property type="match status" value="1"/>
</dbReference>
<comment type="subunit">
    <text evidence="9">Interacts with ABI1. Part of a complex that contains SOS1, ABI1 and EPS8L2. Associates with F-actin.</text>
</comment>
<dbReference type="SUPFAM" id="SSF47769">
    <property type="entry name" value="SAM/Pointed domain"/>
    <property type="match status" value="1"/>
</dbReference>
<comment type="function">
    <text evidence="8">Stimulates guanine exchange activity of SOS1. May play a role in membrane ruffling and remodeling of the actin cytoskeleton. In the cochlea, is required for stereocilia maintenance in adult hair cells.</text>
</comment>
<keyword evidence="6" id="KW-0597">Phosphoprotein</keyword>
<evidence type="ECO:0000256" key="9">
    <source>
        <dbReference type="ARBA" id="ARBA00065375"/>
    </source>
</evidence>
<evidence type="ECO:0000256" key="6">
    <source>
        <dbReference type="ARBA" id="ARBA00022553"/>
    </source>
</evidence>
<dbReference type="GeneTree" id="ENSGT00940000160990"/>
<evidence type="ECO:0000313" key="16">
    <source>
        <dbReference type="Proteomes" id="UP001108240"/>
    </source>
</evidence>
<dbReference type="GO" id="GO:1900029">
    <property type="term" value="P:positive regulation of ruffle assembly"/>
    <property type="evidence" value="ECO:0007669"/>
    <property type="project" value="TreeGrafter"/>
</dbReference>
<comment type="subcellular location">
    <subcellularLocation>
        <location evidence="1">Cell projection</location>
    </subcellularLocation>
    <subcellularLocation>
        <location evidence="2">Cytoplasm</location>
    </subcellularLocation>
</comment>
<keyword evidence="7" id="KW-0966">Cell projection</keyword>
<dbReference type="PROSITE" id="PS50002">
    <property type="entry name" value="SH3"/>
    <property type="match status" value="1"/>
</dbReference>
<dbReference type="Pfam" id="PF18016">
    <property type="entry name" value="SAM_3"/>
    <property type="match status" value="1"/>
</dbReference>
<dbReference type="SUPFAM" id="SSF50729">
    <property type="entry name" value="PH domain-like"/>
    <property type="match status" value="1"/>
</dbReference>
<dbReference type="PANTHER" id="PTHR12287">
    <property type="entry name" value="EPIDERMAL GROWTH FACTOR RECEPTOR KINASE SUBSTRATE EPS8-RELATED PROTEIN"/>
    <property type="match status" value="1"/>
</dbReference>
<evidence type="ECO:0000259" key="14">
    <source>
        <dbReference type="PROSITE" id="PS50002"/>
    </source>
</evidence>
<dbReference type="CDD" id="cd11764">
    <property type="entry name" value="SH3_Eps8"/>
    <property type="match status" value="1"/>
</dbReference>
<dbReference type="InterPro" id="IPR036028">
    <property type="entry name" value="SH3-like_dom_sf"/>
</dbReference>
<reference evidence="15" key="1">
    <citation type="submission" date="2025-08" db="UniProtKB">
        <authorList>
            <consortium name="Ensembl"/>
        </authorList>
    </citation>
    <scope>IDENTIFICATION</scope>
</reference>